<proteinExistence type="predicted"/>
<dbReference type="AGR" id="Xenbase:XB-GENE-29079351"/>
<sequence length="141" mass="14832">MAKSQKATAALIAMVLLAQMAPCRAQLSLITGLAKSGAAKEDTLESVVNYIKRVAKDEDVREMFKNAAKAGGVAFATALLFGPAGLNLGATLGGYVLSSETAKSLLGMVMSPEQEKEVKKKIDAAVEGLGWVMFVKKWVLG</sequence>
<dbReference type="Proteomes" id="UP000008143">
    <property type="component" value="Chromosome 8"/>
</dbReference>
<dbReference type="GeneID" id="100488697"/>
<protein>
    <submittedName>
        <fullName evidence="4">Uncharacterized protein LOC100488697</fullName>
    </submittedName>
</protein>
<evidence type="ECO:0000313" key="3">
    <source>
        <dbReference type="Proteomes" id="UP000008143"/>
    </source>
</evidence>
<reference evidence="2" key="1">
    <citation type="submission" date="2009-11" db="EMBL/GenBank/DDBJ databases">
        <authorList>
            <consortium name="US DOE Joint Genome Institute (JGI-PGF)"/>
            <person name="Ottilar R."/>
            <person name="Schmutz J."/>
            <person name="Salamov A."/>
            <person name="Cheng J.F."/>
            <person name="Lucas S."/>
            <person name="Pitluck S."/>
            <person name="Gundlach H."/>
            <person name="Guo Y."/>
            <person name="Haberer G."/>
            <person name="Nasrallah J."/>
            <person name="Mayer K.F.X."/>
            <person name="van de Peer Y."/>
            <person name="Weigel D."/>
            <person name="Grigoriev I.V."/>
        </authorList>
    </citation>
    <scope>NUCLEOTIDE SEQUENCE</scope>
    <source>
        <strain evidence="2">Nigerian</strain>
    </source>
</reference>
<reference evidence="2" key="2">
    <citation type="journal article" date="2010" name="Science">
        <title>The genome of the Western clawed frog Xenopus tropicalis.</title>
        <authorList>
            <person name="Hellsten U."/>
            <person name="Harland R.M."/>
            <person name="Gilchrist M.J."/>
            <person name="Hendrix D."/>
            <person name="Jurka J."/>
            <person name="Kapitonov V."/>
            <person name="Ovcharenko I."/>
            <person name="Putnam N.H."/>
            <person name="Shu S."/>
            <person name="Taher L."/>
            <person name="Blitz I.L."/>
            <person name="Blumberg B."/>
            <person name="Dichmann D.S."/>
            <person name="Dubchak I."/>
            <person name="Amaya E."/>
            <person name="Detter J.C."/>
            <person name="Fletcher R."/>
            <person name="Gerhard D.S."/>
            <person name="Goodstein D."/>
            <person name="Graves T."/>
            <person name="Grigoriev I.V."/>
            <person name="Grimwood J."/>
            <person name="Kawashima T."/>
            <person name="Lindquist E."/>
            <person name="Lucas S.M."/>
            <person name="Mead P.E."/>
            <person name="Mitros T."/>
            <person name="Ogino H."/>
            <person name="Ohta Y."/>
            <person name="Poliakov A.V."/>
            <person name="Pollet N."/>
            <person name="Robert J."/>
            <person name="Salamov A."/>
            <person name="Sater A.K."/>
            <person name="Schmutz J."/>
            <person name="Terry A."/>
            <person name="Vize P.D."/>
            <person name="Warren W.C."/>
            <person name="Wells D."/>
            <person name="Wills A."/>
            <person name="Wilson R.K."/>
            <person name="Zimmerman L.B."/>
            <person name="Zorn A.M."/>
            <person name="Grainger R."/>
            <person name="Grammer T."/>
            <person name="Khokha M.K."/>
            <person name="Richardson P.M."/>
            <person name="Rokhsar D.S."/>
        </authorList>
    </citation>
    <scope>NUCLEOTIDE SEQUENCE [LARGE SCALE GENOMIC DNA]</scope>
    <source>
        <strain evidence="2">Nigerian</strain>
    </source>
</reference>
<reference evidence="2" key="3">
    <citation type="submission" date="2016-05" db="EMBL/GenBank/DDBJ databases">
        <title>WGS assembly of Xenopus tropicalis.</title>
        <authorList>
            <person name="Sessions A."/>
            <person name="Jenkins J."/>
            <person name="Mitros T."/>
            <person name="Lyons J.T."/>
            <person name="Dichmann D.S."/>
            <person name="Robert J."/>
            <person name="Harland R.M."/>
            <person name="Rokhsar D.S."/>
        </authorList>
    </citation>
    <scope>NUCLEOTIDE SEQUENCE</scope>
    <source>
        <strain evidence="2">Nigerian</strain>
    </source>
</reference>
<feature type="chain" id="PRO_5044555955" evidence="1">
    <location>
        <begin position="26"/>
        <end position="141"/>
    </location>
</feature>
<dbReference type="OMA" id="ITMVLMA"/>
<evidence type="ECO:0000313" key="4">
    <source>
        <dbReference type="RefSeq" id="XP_002942859.1"/>
    </source>
</evidence>
<gene>
    <name evidence="4 5" type="primary">LOC100488697</name>
    <name evidence="2" type="ORF">XENTR_v90027771mg</name>
</gene>
<dbReference type="Xenbase" id="XB-GENE-29079351">
    <property type="gene designation" value="LOC100488697"/>
</dbReference>
<evidence type="ECO:0000256" key="1">
    <source>
        <dbReference type="SAM" id="SignalP"/>
    </source>
</evidence>
<organism evidence="2">
    <name type="scientific">Xenopus tropicalis</name>
    <name type="common">Western clawed frog</name>
    <name type="synonym">Silurana tropicalis</name>
    <dbReference type="NCBI Taxonomy" id="8364"/>
    <lineage>
        <taxon>Eukaryota</taxon>
        <taxon>Metazoa</taxon>
        <taxon>Chordata</taxon>
        <taxon>Craniata</taxon>
        <taxon>Vertebrata</taxon>
        <taxon>Euteleostomi</taxon>
        <taxon>Amphibia</taxon>
        <taxon>Batrachia</taxon>
        <taxon>Anura</taxon>
        <taxon>Pipoidea</taxon>
        <taxon>Pipidae</taxon>
        <taxon>Xenopodinae</taxon>
        <taxon>Xenopus</taxon>
        <taxon>Silurana</taxon>
    </lineage>
</organism>
<keyword evidence="3" id="KW-1185">Reference proteome</keyword>
<evidence type="ECO:0000313" key="2">
    <source>
        <dbReference type="EMBL" id="OCA16859.1"/>
    </source>
</evidence>
<dbReference type="RefSeq" id="XP_002942859.1">
    <property type="nucleotide sequence ID" value="XM_002942813.3"/>
</dbReference>
<name>A0A1B8Y1R2_XENTR</name>
<reference evidence="4" key="4">
    <citation type="submission" date="2025-04" db="UniProtKB">
        <authorList>
            <consortium name="RefSeq"/>
        </authorList>
    </citation>
    <scope>IDENTIFICATION</scope>
    <source>
        <strain evidence="4">Nigerian</strain>
        <tissue evidence="4">Liver and blood</tissue>
    </source>
</reference>
<dbReference type="AlphaFoldDB" id="A0A1B8Y1R2"/>
<dbReference type="EMBL" id="KV460553">
    <property type="protein sequence ID" value="OCA16859.1"/>
    <property type="molecule type" value="Genomic_DNA"/>
</dbReference>
<evidence type="ECO:0000313" key="5">
    <source>
        <dbReference type="Xenbase" id="XB-GENE-29079351"/>
    </source>
</evidence>
<feature type="signal peptide" evidence="1">
    <location>
        <begin position="1"/>
        <end position="25"/>
    </location>
</feature>
<accession>A0A1B8Y1R2</accession>
<dbReference type="KEGG" id="xtr:100488697"/>
<keyword evidence="1" id="KW-0732">Signal</keyword>